<feature type="compositionally biased region" description="Low complexity" evidence="5">
    <location>
        <begin position="246"/>
        <end position="258"/>
    </location>
</feature>
<dbReference type="GO" id="GO:0005524">
    <property type="term" value="F:ATP binding"/>
    <property type="evidence" value="ECO:0007669"/>
    <property type="project" value="UniProtKB-KW"/>
</dbReference>
<sequence>MGEVFYDMGFLAIKDVIECSATDLIGEYVGHTGPKTKRVFDTSLGRVLFIDEAYKLAEGPYGKEAMVEMVNNLAKEKYRNKLVVILAGYERDINKLMSINTGLNSRFPVVIRFSALSERQCINLLFKTLQKYGLNTSALEGSGHLKSSLEKSFKKLSVLPAWGNARDVQSVAKAIFLKLLRAASDADLSLTISEDLVIREINSVVQDRQKREVVLPKPGDRKTDSEPTPLHDLQRSRMVPPHMTKMKTNMNTTKATNTDASQEKLQDMGPASRVAYEKPSVTTEGKSDTGLSKEVEQGHGLPNEIKNQPQHDKKSAIEGTSENGLSTEVERDPDVADEIWNQLERDKKAAKKRQTAYKVSRNIRAYATRDIANARATISTAPVGSVVRLRAEEGLRVAQERYVKQRETEKEEKKEKEIQDLLKEKCPLGSDWIKQESGYRCAGGSHSATFEQIKNGQVSG</sequence>
<name>A0A439CXX8_9PEZI</name>
<evidence type="ECO:0000256" key="5">
    <source>
        <dbReference type="SAM" id="MobiDB-lite"/>
    </source>
</evidence>
<dbReference type="InterPro" id="IPR000641">
    <property type="entry name" value="CbxX/CfxQ"/>
</dbReference>
<evidence type="ECO:0000256" key="1">
    <source>
        <dbReference type="ARBA" id="ARBA00010378"/>
    </source>
</evidence>
<organism evidence="7 8">
    <name type="scientific">Xylaria grammica</name>
    <dbReference type="NCBI Taxonomy" id="363999"/>
    <lineage>
        <taxon>Eukaryota</taxon>
        <taxon>Fungi</taxon>
        <taxon>Dikarya</taxon>
        <taxon>Ascomycota</taxon>
        <taxon>Pezizomycotina</taxon>
        <taxon>Sordariomycetes</taxon>
        <taxon>Xylariomycetidae</taxon>
        <taxon>Xylariales</taxon>
        <taxon>Xylariaceae</taxon>
        <taxon>Xylaria</taxon>
    </lineage>
</organism>
<dbReference type="EMBL" id="RYZI01000301">
    <property type="protein sequence ID" value="RWA06871.1"/>
    <property type="molecule type" value="Genomic_DNA"/>
</dbReference>
<dbReference type="SUPFAM" id="SSF52540">
    <property type="entry name" value="P-loop containing nucleoside triphosphate hydrolases"/>
    <property type="match status" value="1"/>
</dbReference>
<feature type="compositionally biased region" description="Basic and acidic residues" evidence="5">
    <location>
        <begin position="213"/>
        <end position="225"/>
    </location>
</feature>
<reference evidence="7 8" key="1">
    <citation type="submission" date="2018-12" db="EMBL/GenBank/DDBJ databases">
        <title>Draft genome sequence of Xylaria grammica IHI A82.</title>
        <authorList>
            <person name="Buettner E."/>
            <person name="Kellner H."/>
        </authorList>
    </citation>
    <scope>NUCLEOTIDE SEQUENCE [LARGE SCALE GENOMIC DNA]</scope>
    <source>
        <strain evidence="7 8">IHI A82</strain>
    </source>
</reference>
<keyword evidence="8" id="KW-1185">Reference proteome</keyword>
<feature type="region of interest" description="Disordered" evidence="5">
    <location>
        <begin position="213"/>
        <end position="333"/>
    </location>
</feature>
<feature type="coiled-coil region" evidence="4">
    <location>
        <begin position="395"/>
        <end position="424"/>
    </location>
</feature>
<proteinExistence type="inferred from homology"/>
<evidence type="ECO:0000259" key="6">
    <source>
        <dbReference type="Pfam" id="PF00004"/>
    </source>
</evidence>
<keyword evidence="4" id="KW-0175">Coiled coil</keyword>
<feature type="domain" description="ATPase AAA-type core" evidence="6">
    <location>
        <begin position="15"/>
        <end position="113"/>
    </location>
</feature>
<evidence type="ECO:0000256" key="2">
    <source>
        <dbReference type="ARBA" id="ARBA00022741"/>
    </source>
</evidence>
<dbReference type="PANTHER" id="PTHR43392">
    <property type="entry name" value="AAA-TYPE ATPASE FAMILY PROTEIN / ANKYRIN REPEAT FAMILY PROTEIN"/>
    <property type="match status" value="1"/>
</dbReference>
<dbReference type="PRINTS" id="PR00819">
    <property type="entry name" value="CBXCFQXSUPER"/>
</dbReference>
<evidence type="ECO:0000256" key="3">
    <source>
        <dbReference type="ARBA" id="ARBA00022840"/>
    </source>
</evidence>
<accession>A0A439CXX8</accession>
<dbReference type="InterPro" id="IPR003959">
    <property type="entry name" value="ATPase_AAA_core"/>
</dbReference>
<dbReference type="Pfam" id="PF00004">
    <property type="entry name" value="AAA"/>
    <property type="match status" value="1"/>
</dbReference>
<evidence type="ECO:0000256" key="4">
    <source>
        <dbReference type="SAM" id="Coils"/>
    </source>
</evidence>
<dbReference type="InterPro" id="IPR027417">
    <property type="entry name" value="P-loop_NTPase"/>
</dbReference>
<comment type="similarity">
    <text evidence="1">Belongs to the CbxX/CfxQ family.</text>
</comment>
<keyword evidence="3" id="KW-0067">ATP-binding</keyword>
<dbReference type="GO" id="GO:0016887">
    <property type="term" value="F:ATP hydrolysis activity"/>
    <property type="evidence" value="ECO:0007669"/>
    <property type="project" value="InterPro"/>
</dbReference>
<dbReference type="InterPro" id="IPR050773">
    <property type="entry name" value="CbxX/CfxQ_RuBisCO_ESX"/>
</dbReference>
<dbReference type="Proteomes" id="UP000286045">
    <property type="component" value="Unassembled WGS sequence"/>
</dbReference>
<dbReference type="STRING" id="363999.A0A439CXX8"/>
<dbReference type="Gene3D" id="3.40.50.300">
    <property type="entry name" value="P-loop containing nucleotide triphosphate hydrolases"/>
    <property type="match status" value="1"/>
</dbReference>
<gene>
    <name evidence="7" type="ORF">EKO27_g8234</name>
</gene>
<keyword evidence="2" id="KW-0547">Nucleotide-binding</keyword>
<dbReference type="AlphaFoldDB" id="A0A439CXX8"/>
<evidence type="ECO:0000313" key="7">
    <source>
        <dbReference type="EMBL" id="RWA06871.1"/>
    </source>
</evidence>
<protein>
    <recommendedName>
        <fullName evidence="6">ATPase AAA-type core domain-containing protein</fullName>
    </recommendedName>
</protein>
<evidence type="ECO:0000313" key="8">
    <source>
        <dbReference type="Proteomes" id="UP000286045"/>
    </source>
</evidence>
<comment type="caution">
    <text evidence="7">The sequence shown here is derived from an EMBL/GenBank/DDBJ whole genome shotgun (WGS) entry which is preliminary data.</text>
</comment>
<feature type="compositionally biased region" description="Basic and acidic residues" evidence="5">
    <location>
        <begin position="285"/>
        <end position="297"/>
    </location>
</feature>
<dbReference type="PANTHER" id="PTHR43392:SF2">
    <property type="entry name" value="AAA-TYPE ATPASE FAMILY PROTEIN _ ANKYRIN REPEAT FAMILY PROTEIN"/>
    <property type="match status" value="1"/>
</dbReference>